<dbReference type="Gene3D" id="1.20.1600.10">
    <property type="entry name" value="Outer membrane efflux proteins (OEP)"/>
    <property type="match status" value="1"/>
</dbReference>
<evidence type="ECO:0000256" key="1">
    <source>
        <dbReference type="ARBA" id="ARBA00004442"/>
    </source>
</evidence>
<evidence type="ECO:0000256" key="6">
    <source>
        <dbReference type="SAM" id="SignalP"/>
    </source>
</evidence>
<dbReference type="GO" id="GO:0015562">
    <property type="term" value="F:efflux transmembrane transporter activity"/>
    <property type="evidence" value="ECO:0007669"/>
    <property type="project" value="InterPro"/>
</dbReference>
<dbReference type="GO" id="GO:0009279">
    <property type="term" value="C:cell outer membrane"/>
    <property type="evidence" value="ECO:0007669"/>
    <property type="project" value="UniProtKB-SubCell"/>
</dbReference>
<evidence type="ECO:0000313" key="8">
    <source>
        <dbReference type="Proteomes" id="UP000001880"/>
    </source>
</evidence>
<evidence type="ECO:0000313" key="7">
    <source>
        <dbReference type="EMBL" id="ACY16883.1"/>
    </source>
</evidence>
<name>D0LNH8_HALO1</name>
<dbReference type="KEGG" id="hoh:Hoch_4389"/>
<evidence type="ECO:0000256" key="3">
    <source>
        <dbReference type="ARBA" id="ARBA00022692"/>
    </source>
</evidence>
<reference evidence="7 8" key="1">
    <citation type="journal article" date="2010" name="Stand. Genomic Sci.">
        <title>Complete genome sequence of Haliangium ochraceum type strain (SMP-2).</title>
        <authorList>
            <consortium name="US DOE Joint Genome Institute (JGI-PGF)"/>
            <person name="Ivanova N."/>
            <person name="Daum C."/>
            <person name="Lang E."/>
            <person name="Abt B."/>
            <person name="Kopitz M."/>
            <person name="Saunders E."/>
            <person name="Lapidus A."/>
            <person name="Lucas S."/>
            <person name="Glavina Del Rio T."/>
            <person name="Nolan M."/>
            <person name="Tice H."/>
            <person name="Copeland A."/>
            <person name="Cheng J.F."/>
            <person name="Chen F."/>
            <person name="Bruce D."/>
            <person name="Goodwin L."/>
            <person name="Pitluck S."/>
            <person name="Mavromatis K."/>
            <person name="Pati A."/>
            <person name="Mikhailova N."/>
            <person name="Chen A."/>
            <person name="Palaniappan K."/>
            <person name="Land M."/>
            <person name="Hauser L."/>
            <person name="Chang Y.J."/>
            <person name="Jeffries C.D."/>
            <person name="Detter J.C."/>
            <person name="Brettin T."/>
            <person name="Rohde M."/>
            <person name="Goker M."/>
            <person name="Bristow J."/>
            <person name="Markowitz V."/>
            <person name="Eisen J.A."/>
            <person name="Hugenholtz P."/>
            <person name="Kyrpides N.C."/>
            <person name="Klenk H.P."/>
        </authorList>
    </citation>
    <scope>NUCLEOTIDE SEQUENCE [LARGE SCALE GENOMIC DNA]</scope>
    <source>
        <strain evidence="8">DSM 14365 / CIP 107738 / JCM 11303 / AJ 13395 / SMP-2</strain>
    </source>
</reference>
<dbReference type="HOGENOM" id="CLU_623701_0_0_7"/>
<keyword evidence="2" id="KW-1134">Transmembrane beta strand</keyword>
<feature type="signal peptide" evidence="6">
    <location>
        <begin position="1"/>
        <end position="38"/>
    </location>
</feature>
<keyword evidence="4" id="KW-0472">Membrane</keyword>
<dbReference type="STRING" id="502025.Hoch_4389"/>
<feature type="chain" id="PRO_5003010441" evidence="6">
    <location>
        <begin position="39"/>
        <end position="439"/>
    </location>
</feature>
<accession>D0LNH8</accession>
<dbReference type="AlphaFoldDB" id="D0LNH8"/>
<dbReference type="GO" id="GO:0015288">
    <property type="term" value="F:porin activity"/>
    <property type="evidence" value="ECO:0007669"/>
    <property type="project" value="TreeGrafter"/>
</dbReference>
<protein>
    <submittedName>
        <fullName evidence="7">Outer membrane efflux protein</fullName>
    </submittedName>
</protein>
<evidence type="ECO:0000256" key="2">
    <source>
        <dbReference type="ARBA" id="ARBA00022452"/>
    </source>
</evidence>
<dbReference type="InterPro" id="IPR051906">
    <property type="entry name" value="TolC-like"/>
</dbReference>
<dbReference type="PANTHER" id="PTHR30026:SF21">
    <property type="entry name" value="SLR1270 PROTEIN"/>
    <property type="match status" value="1"/>
</dbReference>
<gene>
    <name evidence="7" type="ordered locus">Hoch_4389</name>
</gene>
<dbReference type="GO" id="GO:1990281">
    <property type="term" value="C:efflux pump complex"/>
    <property type="evidence" value="ECO:0007669"/>
    <property type="project" value="TreeGrafter"/>
</dbReference>
<keyword evidence="6" id="KW-0732">Signal</keyword>
<organism evidence="7 8">
    <name type="scientific">Haliangium ochraceum (strain DSM 14365 / JCM 11303 / SMP-2)</name>
    <dbReference type="NCBI Taxonomy" id="502025"/>
    <lineage>
        <taxon>Bacteria</taxon>
        <taxon>Pseudomonadati</taxon>
        <taxon>Myxococcota</taxon>
        <taxon>Polyangia</taxon>
        <taxon>Haliangiales</taxon>
        <taxon>Kofleriaceae</taxon>
        <taxon>Haliangium</taxon>
    </lineage>
</organism>
<dbReference type="EMBL" id="CP001804">
    <property type="protein sequence ID" value="ACY16883.1"/>
    <property type="molecule type" value="Genomic_DNA"/>
</dbReference>
<sequence length="439" mass="46373">MRGTSIFVRLSKNPSLHRNAFGCALLLGALLGAGQPLAAEPAGPQQADSPARSAAPLNEAEVIRLARERAPARAFASATEALAEARERNAGRLANPRLSWQREAFPGGAGSVQDVFEAGLTLDLAGRRTRRALAASESAWARAEGSLLRADAVLEALLAYYEVVAGERRVALREQAEASLEEAARVLARREEAGAASGYERARLVVAGELARSRAAEARGELAAARVRLGALLGVDAEGLRVAADDAALALAALPSAAELAESADARALSRNLRAAEERAAEAEEHAAWTWLPAFELSGGATIERAESTRYGYVVGVSLSVPLLFLDSARPLRAEAEAQRAVARARSEMLARTLRGQAGAAHAAYEAARAELARFEGATAEPVALLLRAAESGYREGERSIVELLDAQRARTEVEERRLALWIAAKRAQAHARAAGGVL</sequence>
<dbReference type="Proteomes" id="UP000001880">
    <property type="component" value="Chromosome"/>
</dbReference>
<keyword evidence="5" id="KW-0998">Cell outer membrane</keyword>
<keyword evidence="3" id="KW-0812">Transmembrane</keyword>
<dbReference type="SUPFAM" id="SSF56954">
    <property type="entry name" value="Outer membrane efflux proteins (OEP)"/>
    <property type="match status" value="1"/>
</dbReference>
<proteinExistence type="predicted"/>
<evidence type="ECO:0000256" key="4">
    <source>
        <dbReference type="ARBA" id="ARBA00023136"/>
    </source>
</evidence>
<keyword evidence="8" id="KW-1185">Reference proteome</keyword>
<evidence type="ECO:0000256" key="5">
    <source>
        <dbReference type="ARBA" id="ARBA00023237"/>
    </source>
</evidence>
<dbReference type="eggNOG" id="COG1538">
    <property type="taxonomic scope" value="Bacteria"/>
</dbReference>
<dbReference type="PANTHER" id="PTHR30026">
    <property type="entry name" value="OUTER MEMBRANE PROTEIN TOLC"/>
    <property type="match status" value="1"/>
</dbReference>
<comment type="subcellular location">
    <subcellularLocation>
        <location evidence="1">Cell outer membrane</location>
    </subcellularLocation>
</comment>